<feature type="transmembrane region" description="Helical" evidence="8">
    <location>
        <begin position="329"/>
        <end position="349"/>
    </location>
</feature>
<evidence type="ECO:0000313" key="10">
    <source>
        <dbReference type="Proteomes" id="UP000583127"/>
    </source>
</evidence>
<feature type="transmembrane region" description="Helical" evidence="8">
    <location>
        <begin position="149"/>
        <end position="182"/>
    </location>
</feature>
<organism evidence="9 10">
    <name type="scientific">Paraburkholderia antibiotica</name>
    <dbReference type="NCBI Taxonomy" id="2728839"/>
    <lineage>
        <taxon>Bacteria</taxon>
        <taxon>Pseudomonadati</taxon>
        <taxon>Pseudomonadota</taxon>
        <taxon>Betaproteobacteria</taxon>
        <taxon>Burkholderiales</taxon>
        <taxon>Burkholderiaceae</taxon>
        <taxon>Paraburkholderia</taxon>
    </lineage>
</organism>
<keyword evidence="2" id="KW-1003">Cell membrane</keyword>
<dbReference type="Pfam" id="PF09594">
    <property type="entry name" value="GT87"/>
    <property type="match status" value="1"/>
</dbReference>
<dbReference type="GO" id="GO:0016758">
    <property type="term" value="F:hexosyltransferase activity"/>
    <property type="evidence" value="ECO:0007669"/>
    <property type="project" value="InterPro"/>
</dbReference>
<evidence type="ECO:0000256" key="4">
    <source>
        <dbReference type="ARBA" id="ARBA00022692"/>
    </source>
</evidence>
<evidence type="ECO:0000256" key="8">
    <source>
        <dbReference type="SAM" id="Phobius"/>
    </source>
</evidence>
<evidence type="ECO:0000256" key="2">
    <source>
        <dbReference type="ARBA" id="ARBA00022475"/>
    </source>
</evidence>
<evidence type="ECO:0000256" key="7">
    <source>
        <dbReference type="ARBA" id="ARBA00024033"/>
    </source>
</evidence>
<feature type="transmembrane region" description="Helical" evidence="8">
    <location>
        <begin position="194"/>
        <end position="215"/>
    </location>
</feature>
<name>A0A7X9ZZ86_9BURK</name>
<feature type="transmembrane region" description="Helical" evidence="8">
    <location>
        <begin position="17"/>
        <end position="37"/>
    </location>
</feature>
<dbReference type="Proteomes" id="UP000583127">
    <property type="component" value="Unassembled WGS sequence"/>
</dbReference>
<feature type="transmembrane region" description="Helical" evidence="8">
    <location>
        <begin position="284"/>
        <end position="305"/>
    </location>
</feature>
<sequence>MRGTENQVHSWLTPARIVFYCGGMLALYVVFMGFWFYGSHGFTQSDFTHPGFDFSIFWSASYGLLNGSAAQVYDHAAFDRIQQALFADLSHGSLMPWLYPPTFLVLISPLALLPPLVMYFLFVGTGMLLCTVGTLRVSGLVGSFRGSRFAWLVVAGAPCVFVPVIFGQNALLTAGFAAFALYFMRRHPVRAGICIGLLAIKPQMAILFPLVLIAARAWRTLAAAAISAALFGALSVIVCGTQSVRLFLVNTTIARETLIEHGRSYWLASPTTFATLRESGAPLALAYAAGAAVALVAAAAVWHVWRHTRDTRLRAASFTVATLLANPYVWHYELAWLGIALACLIAIGLDKGWLRGEQSVIALAWLLPIYELFNRTAELPQIGAIVLLLTLLIIVRRTRIDGEGRDERAALAYSHAIQTIR</sequence>
<keyword evidence="10" id="KW-1185">Reference proteome</keyword>
<evidence type="ECO:0000256" key="5">
    <source>
        <dbReference type="ARBA" id="ARBA00022989"/>
    </source>
</evidence>
<feature type="transmembrane region" description="Helical" evidence="8">
    <location>
        <begin position="221"/>
        <end position="240"/>
    </location>
</feature>
<dbReference type="AlphaFoldDB" id="A0A7X9ZZ86"/>
<keyword evidence="3" id="KW-0808">Transferase</keyword>
<evidence type="ECO:0000256" key="1">
    <source>
        <dbReference type="ARBA" id="ARBA00004651"/>
    </source>
</evidence>
<protein>
    <submittedName>
        <fullName evidence="9">DUF2029 domain-containing protein</fullName>
    </submittedName>
</protein>
<reference evidence="9 10" key="1">
    <citation type="submission" date="2020-04" db="EMBL/GenBank/DDBJ databases">
        <title>Paraburkholderia sp. G-4-1-8 isolated from soil.</title>
        <authorList>
            <person name="Dahal R.H."/>
        </authorList>
    </citation>
    <scope>NUCLEOTIDE SEQUENCE [LARGE SCALE GENOMIC DNA]</scope>
    <source>
        <strain evidence="9 10">G-4-1-8</strain>
    </source>
</reference>
<proteinExistence type="inferred from homology"/>
<accession>A0A7X9ZZ86</accession>
<feature type="transmembrane region" description="Helical" evidence="8">
    <location>
        <begin position="379"/>
        <end position="395"/>
    </location>
</feature>
<gene>
    <name evidence="9" type="ORF">HHL14_17005</name>
</gene>
<dbReference type="GO" id="GO:0005886">
    <property type="term" value="C:plasma membrane"/>
    <property type="evidence" value="ECO:0007669"/>
    <property type="project" value="UniProtKB-SubCell"/>
</dbReference>
<dbReference type="EMBL" id="JABBFZ010000009">
    <property type="protein sequence ID" value="NML32530.1"/>
    <property type="molecule type" value="Genomic_DNA"/>
</dbReference>
<comment type="caution">
    <text evidence="9">The sequence shown here is derived from an EMBL/GenBank/DDBJ whole genome shotgun (WGS) entry which is preliminary data.</text>
</comment>
<comment type="subcellular location">
    <subcellularLocation>
        <location evidence="1">Cell membrane</location>
        <topology evidence="1">Multi-pass membrane protein</topology>
    </subcellularLocation>
</comment>
<evidence type="ECO:0000313" key="9">
    <source>
        <dbReference type="EMBL" id="NML32530.1"/>
    </source>
</evidence>
<feature type="transmembrane region" description="Helical" evidence="8">
    <location>
        <begin position="103"/>
        <end position="129"/>
    </location>
</feature>
<keyword evidence="6 8" id="KW-0472">Membrane</keyword>
<evidence type="ECO:0000256" key="3">
    <source>
        <dbReference type="ARBA" id="ARBA00022679"/>
    </source>
</evidence>
<evidence type="ECO:0000256" key="6">
    <source>
        <dbReference type="ARBA" id="ARBA00023136"/>
    </source>
</evidence>
<keyword evidence="5 8" id="KW-1133">Transmembrane helix</keyword>
<comment type="similarity">
    <text evidence="7">Belongs to the glycosyltransferase 87 family.</text>
</comment>
<dbReference type="InterPro" id="IPR018584">
    <property type="entry name" value="GT87"/>
</dbReference>
<keyword evidence="4 8" id="KW-0812">Transmembrane</keyword>